<dbReference type="AlphaFoldDB" id="A0A1F5ZV38"/>
<comment type="caution">
    <text evidence="11">The sequence shown here is derived from an EMBL/GenBank/DDBJ whole genome shotgun (WGS) entry which is preliminary data.</text>
</comment>
<evidence type="ECO:0000256" key="6">
    <source>
        <dbReference type="ARBA" id="ARBA00022692"/>
    </source>
</evidence>
<feature type="transmembrane region" description="Helical" evidence="10">
    <location>
        <begin position="93"/>
        <end position="119"/>
    </location>
</feature>
<dbReference type="UniPathway" id="UPA00196"/>
<reference evidence="11 12" key="1">
    <citation type="journal article" date="2016" name="Nat. Commun.">
        <title>Thousands of microbial genomes shed light on interconnected biogeochemical processes in an aquifer system.</title>
        <authorList>
            <person name="Anantharaman K."/>
            <person name="Brown C.T."/>
            <person name="Hug L.A."/>
            <person name="Sharon I."/>
            <person name="Castelle C.J."/>
            <person name="Probst A.J."/>
            <person name="Thomas B.C."/>
            <person name="Singh A."/>
            <person name="Wilkins M.J."/>
            <person name="Karaoz U."/>
            <person name="Brodie E.L."/>
            <person name="Williams K.H."/>
            <person name="Hubbard S.S."/>
            <person name="Banfield J.F."/>
        </authorList>
    </citation>
    <scope>NUCLEOTIDE SEQUENCE [LARGE SCALE GENOMIC DNA]</scope>
</reference>
<evidence type="ECO:0000256" key="2">
    <source>
        <dbReference type="ARBA" id="ARBA00004687"/>
    </source>
</evidence>
<dbReference type="GO" id="GO:0016020">
    <property type="term" value="C:membrane"/>
    <property type="evidence" value="ECO:0007669"/>
    <property type="project" value="GOC"/>
</dbReference>
<dbReference type="Proteomes" id="UP000176253">
    <property type="component" value="Unassembled WGS sequence"/>
</dbReference>
<evidence type="ECO:0000313" key="12">
    <source>
        <dbReference type="Proteomes" id="UP000176253"/>
    </source>
</evidence>
<keyword evidence="4" id="KW-0328">Glycosyltransferase</keyword>
<feature type="transmembrane region" description="Helical" evidence="10">
    <location>
        <begin position="131"/>
        <end position="164"/>
    </location>
</feature>
<comment type="subcellular location">
    <subcellularLocation>
        <location evidence="1">Endoplasmic reticulum membrane</location>
        <topology evidence="1">Multi-pass membrane protein</topology>
    </subcellularLocation>
</comment>
<evidence type="ECO:0000256" key="3">
    <source>
        <dbReference type="ARBA" id="ARBA00022502"/>
    </source>
</evidence>
<dbReference type="GO" id="GO:0000009">
    <property type="term" value="F:alpha-1,6-mannosyltransferase activity"/>
    <property type="evidence" value="ECO:0007669"/>
    <property type="project" value="InterPro"/>
</dbReference>
<gene>
    <name evidence="11" type="ORF">A3D78_06840</name>
</gene>
<dbReference type="InterPro" id="IPR007315">
    <property type="entry name" value="PIG-V/Gpi18"/>
</dbReference>
<accession>A0A1F5ZV38</accession>
<dbReference type="PANTHER" id="PTHR12468:SF2">
    <property type="entry name" value="GPI MANNOSYLTRANSFERASE 2"/>
    <property type="match status" value="1"/>
</dbReference>
<comment type="pathway">
    <text evidence="2">Glycolipid biosynthesis; glycosylphosphatidylinositol-anchor biosynthesis.</text>
</comment>
<evidence type="ECO:0000256" key="4">
    <source>
        <dbReference type="ARBA" id="ARBA00022676"/>
    </source>
</evidence>
<dbReference type="Pfam" id="PF04188">
    <property type="entry name" value="Mannosyl_trans2"/>
    <property type="match status" value="1"/>
</dbReference>
<name>A0A1F5ZV38_9BACT</name>
<feature type="transmembrane region" description="Helical" evidence="10">
    <location>
        <begin position="354"/>
        <end position="376"/>
    </location>
</feature>
<dbReference type="GO" id="GO:0006506">
    <property type="term" value="P:GPI anchor biosynthetic process"/>
    <property type="evidence" value="ECO:0007669"/>
    <property type="project" value="UniProtKB-UniPathway"/>
</dbReference>
<keyword evidence="5" id="KW-0808">Transferase</keyword>
<feature type="transmembrane region" description="Helical" evidence="10">
    <location>
        <begin position="216"/>
        <end position="233"/>
    </location>
</feature>
<organism evidence="11 12">
    <name type="scientific">Candidatus Gottesmanbacteria bacterium RIFCSPHIGHO2_02_FULL_39_14</name>
    <dbReference type="NCBI Taxonomy" id="1798383"/>
    <lineage>
        <taxon>Bacteria</taxon>
        <taxon>Candidatus Gottesmaniibacteriota</taxon>
    </lineage>
</organism>
<keyword evidence="3" id="KW-0337">GPI-anchor biosynthesis</keyword>
<evidence type="ECO:0000256" key="9">
    <source>
        <dbReference type="ARBA" id="ARBA00023136"/>
    </source>
</evidence>
<evidence type="ECO:0000256" key="1">
    <source>
        <dbReference type="ARBA" id="ARBA00004477"/>
    </source>
</evidence>
<proteinExistence type="predicted"/>
<sequence length="378" mass="43707">MISLILVLFLIWRLFLFFTAFWGSFILPFQPRFPYADVFLISSDLPAFVWSFANFDGVHYLTIARSGYAAQFTQVFFPLYPLLLSVFQKILYFINPLAISLIVTNLFFLAGLYLFNQLLRIDYKPKEISWMVLFLLLFPTSFYFAGLYTESLFLILILLCFYLARRKMWLLAAITAGLASSARLVGIFLLPALFWEYLQDKSNVRGQLLNVLKSPILYIAPLGLISYMIYLQINFGDALYFWHAQPIFGASREGSNIILLPQVLWRYFKILTKNPIDLSSFWIPLTELTSTIFAVILLILGHYQKIRLSYLIFSWLAILTPTLTGTFSSMPRYILVAFPIFISLGLIKSKLLKILSLVTFFLLLIIFTILFTRGIWVA</sequence>
<feature type="transmembrane region" description="Helical" evidence="10">
    <location>
        <begin position="7"/>
        <end position="27"/>
    </location>
</feature>
<keyword evidence="9 10" id="KW-0472">Membrane</keyword>
<feature type="transmembrane region" description="Helical" evidence="10">
    <location>
        <begin position="67"/>
        <end position="87"/>
    </location>
</feature>
<feature type="transmembrane region" description="Helical" evidence="10">
    <location>
        <begin position="330"/>
        <end position="347"/>
    </location>
</feature>
<feature type="transmembrane region" description="Helical" evidence="10">
    <location>
        <begin position="308"/>
        <end position="324"/>
    </location>
</feature>
<keyword evidence="7" id="KW-0256">Endoplasmic reticulum</keyword>
<protein>
    <recommendedName>
        <fullName evidence="13">Glycosyltransferase RgtA/B/C/D-like domain-containing protein</fullName>
    </recommendedName>
</protein>
<feature type="transmembrane region" description="Helical" evidence="10">
    <location>
        <begin position="281"/>
        <end position="301"/>
    </location>
</feature>
<dbReference type="GO" id="GO:0031501">
    <property type="term" value="C:mannosyltransferase complex"/>
    <property type="evidence" value="ECO:0007669"/>
    <property type="project" value="TreeGrafter"/>
</dbReference>
<evidence type="ECO:0000256" key="10">
    <source>
        <dbReference type="SAM" id="Phobius"/>
    </source>
</evidence>
<evidence type="ECO:0000313" key="11">
    <source>
        <dbReference type="EMBL" id="OGG16320.1"/>
    </source>
</evidence>
<dbReference type="PANTHER" id="PTHR12468">
    <property type="entry name" value="GPI MANNOSYLTRANSFERASE 2"/>
    <property type="match status" value="1"/>
</dbReference>
<feature type="transmembrane region" description="Helical" evidence="10">
    <location>
        <begin position="170"/>
        <end position="195"/>
    </location>
</feature>
<dbReference type="STRING" id="1798383.A3D78_06840"/>
<evidence type="ECO:0000256" key="5">
    <source>
        <dbReference type="ARBA" id="ARBA00022679"/>
    </source>
</evidence>
<dbReference type="GO" id="GO:0004376">
    <property type="term" value="F:GPI mannosyltransferase activity"/>
    <property type="evidence" value="ECO:0007669"/>
    <property type="project" value="InterPro"/>
</dbReference>
<evidence type="ECO:0008006" key="13">
    <source>
        <dbReference type="Google" id="ProtNLM"/>
    </source>
</evidence>
<dbReference type="EMBL" id="MFJM01000059">
    <property type="protein sequence ID" value="OGG16320.1"/>
    <property type="molecule type" value="Genomic_DNA"/>
</dbReference>
<evidence type="ECO:0000256" key="7">
    <source>
        <dbReference type="ARBA" id="ARBA00022824"/>
    </source>
</evidence>
<keyword evidence="6 10" id="KW-0812">Transmembrane</keyword>
<evidence type="ECO:0000256" key="8">
    <source>
        <dbReference type="ARBA" id="ARBA00022989"/>
    </source>
</evidence>
<keyword evidence="8 10" id="KW-1133">Transmembrane helix</keyword>